<reference evidence="14" key="1">
    <citation type="submission" date="2022-10" db="EMBL/GenBank/DDBJ databases">
        <authorList>
            <person name="Chen Y."/>
            <person name="Dougan E. K."/>
            <person name="Chan C."/>
            <person name="Rhodes N."/>
            <person name="Thang M."/>
        </authorList>
    </citation>
    <scope>NUCLEOTIDE SEQUENCE</scope>
</reference>
<keyword evidence="5" id="KW-0328">Glycosyltransferase</keyword>
<keyword evidence="11" id="KW-0472">Membrane</keyword>
<keyword evidence="7" id="KW-0812">Transmembrane</keyword>
<evidence type="ECO:0000256" key="5">
    <source>
        <dbReference type="ARBA" id="ARBA00022676"/>
    </source>
</evidence>
<keyword evidence="6" id="KW-0808">Transferase</keyword>
<dbReference type="Gene3D" id="3.90.550.50">
    <property type="match status" value="1"/>
</dbReference>
<proteinExistence type="inferred from homology"/>
<evidence type="ECO:0000256" key="1">
    <source>
        <dbReference type="ARBA" id="ARBA00004606"/>
    </source>
</evidence>
<reference evidence="15 16" key="2">
    <citation type="submission" date="2024-05" db="EMBL/GenBank/DDBJ databases">
        <authorList>
            <person name="Chen Y."/>
            <person name="Shah S."/>
            <person name="Dougan E. K."/>
            <person name="Thang M."/>
            <person name="Chan C."/>
        </authorList>
    </citation>
    <scope>NUCLEOTIDE SEQUENCE [LARGE SCALE GENOMIC DNA]</scope>
</reference>
<feature type="region of interest" description="Disordered" evidence="12">
    <location>
        <begin position="559"/>
        <end position="588"/>
    </location>
</feature>
<dbReference type="EMBL" id="CAMXCT030002668">
    <property type="protein sequence ID" value="CAL4787007.1"/>
    <property type="molecule type" value="Genomic_DNA"/>
</dbReference>
<keyword evidence="10" id="KW-1133">Transmembrane helix</keyword>
<dbReference type="EMBL" id="CAMXCT020002668">
    <property type="protein sequence ID" value="CAL1153070.1"/>
    <property type="molecule type" value="Genomic_DNA"/>
</dbReference>
<dbReference type="InterPro" id="IPR026050">
    <property type="entry name" value="C1GALT1/C1GALT1_chp1"/>
</dbReference>
<dbReference type="AlphaFoldDB" id="A0A9P1G6L3"/>
<keyword evidence="16" id="KW-1185">Reference proteome</keyword>
<dbReference type="PANTHER" id="PTHR23033">
    <property type="entry name" value="BETA1,3-GALACTOSYLTRANSFERASE"/>
    <property type="match status" value="1"/>
</dbReference>
<sequence>MLEFTRHGVDCAFRCCLAGPIGSTRPNGATSAGPTAKQSELWEVLTALAAKEEQDGTRVLSCLARKGLASANLLPGGDRGGLRSPFAQPDGVPMGQALKIPGCPPMTFARDFLPKWFAGRRHRLPNQGPFGGHDINRVLVQRLYWDDFLLWQLLLCAIFVVVNAEAWGRTHLCVFIPISERSKKDAALSIAALKTWAKEELQRRAGARVFFVSVGSTRGTPLEAYTVHVPGDLEVGYKRLPVRILKIWHYFSEDRSCDWVMKADSDTYVNLRAVSDRLQCFDSAEEHFFGAVHAIVPPRHLREMWSALYFAHGGSGYMVSRGLLPKIRASAPACLEDMLEMTSGDAMEDVIFALCLQRQLDIQVKSYGFLKPVTHRLWDPAAEPELATQEIVVNFHQARDELLDRRHGPGEPLQRFMHWDAQPPPLHGCIMVAHPVENETDLHEVHSLISRAALAQHHALALLEGDGTRDLEAAEQLREGSRAGHGRCVGDVHVARFLLHDQIINSENRCQYRCFLATVLWCCHCDKVLTLHTPGMATLGYRDSGSVVLSKAEALRQAHEKEGERSRLMTWSKRKSPPRRKKDEREEREKEEAAEFEMKLENIIQKRPDKRLKWLQKGMIMVGRKTIKANAFFDLIMDKVFISDVPAEIGTKMKASVLANLHLFSSKQQKALQSVSRFHRFQRVVLRTAFWEPAISDGNIWQPQQLRM</sequence>
<dbReference type="EMBL" id="CAMXCT010002668">
    <property type="protein sequence ID" value="CAI3999695.1"/>
    <property type="molecule type" value="Genomic_DNA"/>
</dbReference>
<keyword evidence="9" id="KW-0735">Signal-anchor</keyword>
<evidence type="ECO:0000256" key="3">
    <source>
        <dbReference type="ARBA" id="ARBA00006462"/>
    </source>
</evidence>
<evidence type="ECO:0000259" key="13">
    <source>
        <dbReference type="Pfam" id="PF02434"/>
    </source>
</evidence>
<evidence type="ECO:0000313" key="14">
    <source>
        <dbReference type="EMBL" id="CAI3999695.1"/>
    </source>
</evidence>
<dbReference type="Proteomes" id="UP001152797">
    <property type="component" value="Unassembled WGS sequence"/>
</dbReference>
<evidence type="ECO:0000256" key="12">
    <source>
        <dbReference type="SAM" id="MobiDB-lite"/>
    </source>
</evidence>
<evidence type="ECO:0000256" key="11">
    <source>
        <dbReference type="ARBA" id="ARBA00023136"/>
    </source>
</evidence>
<dbReference type="EC" id="2.4.1.122" evidence="4"/>
<accession>A0A9P1G6L3</accession>
<dbReference type="GO" id="GO:0016020">
    <property type="term" value="C:membrane"/>
    <property type="evidence" value="ECO:0007669"/>
    <property type="project" value="UniProtKB-SubCell"/>
</dbReference>
<feature type="domain" description="Fringe-like glycosyltransferase" evidence="13">
    <location>
        <begin position="255"/>
        <end position="379"/>
    </location>
</feature>
<name>A0A9P1G6L3_9DINO</name>
<keyword evidence="8" id="KW-0547">Nucleotide-binding</keyword>
<evidence type="ECO:0000313" key="16">
    <source>
        <dbReference type="Proteomes" id="UP001152797"/>
    </source>
</evidence>
<evidence type="ECO:0000256" key="2">
    <source>
        <dbReference type="ARBA" id="ARBA00004922"/>
    </source>
</evidence>
<dbReference type="InterPro" id="IPR003378">
    <property type="entry name" value="Fringe-like_glycosylTrfase"/>
</dbReference>
<evidence type="ECO:0000256" key="8">
    <source>
        <dbReference type="ARBA" id="ARBA00022741"/>
    </source>
</evidence>
<gene>
    <name evidence="14" type="ORF">C1SCF055_LOCUS25872</name>
</gene>
<comment type="caution">
    <text evidence="14">The sequence shown here is derived from an EMBL/GenBank/DDBJ whole genome shotgun (WGS) entry which is preliminary data.</text>
</comment>
<comment type="subcellular location">
    <subcellularLocation>
        <location evidence="1">Membrane</location>
        <topology evidence="1">Single-pass type II membrane protein</topology>
    </subcellularLocation>
</comment>
<dbReference type="GO" id="GO:0000166">
    <property type="term" value="F:nucleotide binding"/>
    <property type="evidence" value="ECO:0007669"/>
    <property type="project" value="UniProtKB-KW"/>
</dbReference>
<protein>
    <recommendedName>
        <fullName evidence="4">N-acetylgalactosaminide beta-1,3-galactosyltransferase</fullName>
        <ecNumber evidence="4">2.4.1.122</ecNumber>
    </recommendedName>
</protein>
<organism evidence="14">
    <name type="scientific">Cladocopium goreaui</name>
    <dbReference type="NCBI Taxonomy" id="2562237"/>
    <lineage>
        <taxon>Eukaryota</taxon>
        <taxon>Sar</taxon>
        <taxon>Alveolata</taxon>
        <taxon>Dinophyceae</taxon>
        <taxon>Suessiales</taxon>
        <taxon>Symbiodiniaceae</taxon>
        <taxon>Cladocopium</taxon>
    </lineage>
</organism>
<evidence type="ECO:0000256" key="9">
    <source>
        <dbReference type="ARBA" id="ARBA00022968"/>
    </source>
</evidence>
<comment type="pathway">
    <text evidence="2">Protein modification; protein glycosylation.</text>
</comment>
<evidence type="ECO:0000256" key="7">
    <source>
        <dbReference type="ARBA" id="ARBA00022692"/>
    </source>
</evidence>
<dbReference type="GO" id="GO:0016263">
    <property type="term" value="F:glycoprotein-N-acetylgalactosamine 3-beta-galactosyltransferase activity"/>
    <property type="evidence" value="ECO:0007669"/>
    <property type="project" value="UniProtKB-EC"/>
</dbReference>
<evidence type="ECO:0000256" key="4">
    <source>
        <dbReference type="ARBA" id="ARBA00012557"/>
    </source>
</evidence>
<comment type="similarity">
    <text evidence="3">Belongs to the glycosyltransferase 31 family. Beta3-Gal-T subfamily.</text>
</comment>
<evidence type="ECO:0000256" key="10">
    <source>
        <dbReference type="ARBA" id="ARBA00022989"/>
    </source>
</evidence>
<dbReference type="Pfam" id="PF02434">
    <property type="entry name" value="Fringe"/>
    <property type="match status" value="1"/>
</dbReference>
<evidence type="ECO:0000313" key="15">
    <source>
        <dbReference type="EMBL" id="CAL4787007.1"/>
    </source>
</evidence>
<dbReference type="OrthoDB" id="442975at2759"/>
<evidence type="ECO:0000256" key="6">
    <source>
        <dbReference type="ARBA" id="ARBA00022679"/>
    </source>
</evidence>